<reference evidence="1 2" key="1">
    <citation type="journal article" date="2021" name="Elife">
        <title>Chloroplast acquisition without the gene transfer in kleptoplastic sea slugs, Plakobranchus ocellatus.</title>
        <authorList>
            <person name="Maeda T."/>
            <person name="Takahashi S."/>
            <person name="Yoshida T."/>
            <person name="Shimamura S."/>
            <person name="Takaki Y."/>
            <person name="Nagai Y."/>
            <person name="Toyoda A."/>
            <person name="Suzuki Y."/>
            <person name="Arimoto A."/>
            <person name="Ishii H."/>
            <person name="Satoh N."/>
            <person name="Nishiyama T."/>
            <person name="Hasebe M."/>
            <person name="Maruyama T."/>
            <person name="Minagawa J."/>
            <person name="Obokata J."/>
            <person name="Shigenobu S."/>
        </authorList>
    </citation>
    <scope>NUCLEOTIDE SEQUENCE [LARGE SCALE GENOMIC DNA]</scope>
</reference>
<organism evidence="1 2">
    <name type="scientific">Plakobranchus ocellatus</name>
    <dbReference type="NCBI Taxonomy" id="259542"/>
    <lineage>
        <taxon>Eukaryota</taxon>
        <taxon>Metazoa</taxon>
        <taxon>Spiralia</taxon>
        <taxon>Lophotrochozoa</taxon>
        <taxon>Mollusca</taxon>
        <taxon>Gastropoda</taxon>
        <taxon>Heterobranchia</taxon>
        <taxon>Euthyneura</taxon>
        <taxon>Panpulmonata</taxon>
        <taxon>Sacoglossa</taxon>
        <taxon>Placobranchoidea</taxon>
        <taxon>Plakobranchidae</taxon>
        <taxon>Plakobranchus</taxon>
    </lineage>
</organism>
<accession>A0AAV3YJR3</accession>
<protein>
    <submittedName>
        <fullName evidence="1">Uncharacterized protein</fullName>
    </submittedName>
</protein>
<sequence>MSRGFRRNLNREKLRSFRFFCHKRLRSQGSHVMARQKPLCSYHPLKKRPPKPRTHQSISARLHHLKDSSLLEIRSKAARDKRNTCAKFSDSCPSSPMFSVHAKRNTGLSKVGSLENLSYSSNSKADSHHKLLQYVPTHPNLFQNHRETHIRCSKIRKPGHNDLPRISTAMPCTRHRQSICIRPEELNPSASHLICPDSTRLACIGDLFCVNILTRHKTGRFLCQNQPILQSKHQHKTIKLSAKHLFSNVAMQQATNSTSCERFSSNTHPHSLAICGGITSITKDRLPVPQGPSTTDGLGRVRRARKYQLLVSSKLNIFTTALIFSFLQVCCTKNAILNKVAEKSNVLVYSAFTMEKLIKHIRSVWLSRCFQCLRRSLRFARAEHDTEL</sequence>
<comment type="caution">
    <text evidence="1">The sequence shown here is derived from an EMBL/GenBank/DDBJ whole genome shotgun (WGS) entry which is preliminary data.</text>
</comment>
<evidence type="ECO:0000313" key="2">
    <source>
        <dbReference type="Proteomes" id="UP000735302"/>
    </source>
</evidence>
<gene>
    <name evidence="1" type="ORF">PoB_000999600</name>
</gene>
<proteinExistence type="predicted"/>
<keyword evidence="2" id="KW-1185">Reference proteome</keyword>
<dbReference type="Proteomes" id="UP000735302">
    <property type="component" value="Unassembled WGS sequence"/>
</dbReference>
<dbReference type="EMBL" id="BLXT01001203">
    <property type="protein sequence ID" value="GFN83490.1"/>
    <property type="molecule type" value="Genomic_DNA"/>
</dbReference>
<name>A0AAV3YJR3_9GAST</name>
<evidence type="ECO:0000313" key="1">
    <source>
        <dbReference type="EMBL" id="GFN83490.1"/>
    </source>
</evidence>
<dbReference type="AlphaFoldDB" id="A0AAV3YJR3"/>